<evidence type="ECO:0000256" key="1">
    <source>
        <dbReference type="SAM" id="MobiDB-lite"/>
    </source>
</evidence>
<feature type="non-terminal residue" evidence="2">
    <location>
        <position position="265"/>
    </location>
</feature>
<accession>A0A6J4KGK8</accession>
<name>A0A6J4KGK8_9GAMM</name>
<gene>
    <name evidence="2" type="ORF">AVDCRST_MAG71-351</name>
</gene>
<protein>
    <submittedName>
        <fullName evidence="2">Uncharacterized protein</fullName>
    </submittedName>
</protein>
<feature type="compositionally biased region" description="Low complexity" evidence="1">
    <location>
        <begin position="168"/>
        <end position="178"/>
    </location>
</feature>
<feature type="compositionally biased region" description="Basic residues" evidence="1">
    <location>
        <begin position="154"/>
        <end position="165"/>
    </location>
</feature>
<reference evidence="2" key="1">
    <citation type="submission" date="2020-02" db="EMBL/GenBank/DDBJ databases">
        <authorList>
            <person name="Meier V. D."/>
        </authorList>
    </citation>
    <scope>NUCLEOTIDE SEQUENCE</scope>
    <source>
        <strain evidence="2">AVDCRST_MAG71</strain>
    </source>
</reference>
<feature type="compositionally biased region" description="Basic residues" evidence="1">
    <location>
        <begin position="256"/>
        <end position="265"/>
    </location>
</feature>
<dbReference type="AlphaFoldDB" id="A0A6J4KGK8"/>
<proteinExistence type="predicted"/>
<evidence type="ECO:0000313" key="2">
    <source>
        <dbReference type="EMBL" id="CAA9305198.1"/>
    </source>
</evidence>
<sequence>ERLAKGLAQPFTAFEQRRRHRRRRKAVRRDEPGHLDFAFVHGAPLRLPGDVLAQMFKPSLCGCTLYKVRAIPDATLGIAGQHARRCIEERGLGRRDHARSVHRTRPRRRQRHTRRSDAATGRSRDRRDSAHGRARRSASRPCHGLVQNDCRVREPHHRLRRRRRDRAGPALRARALRPSARDACRSLPATAPGRRARHPARAGVHGCRRHHSHRRDRAYAGQRARARVDRRRADVPEHVARSRARRPMAVASPPRAGRRYRNVPL</sequence>
<organism evidence="2">
    <name type="scientific">uncultured Lysobacter sp</name>
    <dbReference type="NCBI Taxonomy" id="271060"/>
    <lineage>
        <taxon>Bacteria</taxon>
        <taxon>Pseudomonadati</taxon>
        <taxon>Pseudomonadota</taxon>
        <taxon>Gammaproteobacteria</taxon>
        <taxon>Lysobacterales</taxon>
        <taxon>Lysobacteraceae</taxon>
        <taxon>Lysobacter</taxon>
        <taxon>environmental samples</taxon>
    </lineage>
</organism>
<feature type="compositionally biased region" description="Basic residues" evidence="1">
    <location>
        <begin position="100"/>
        <end position="114"/>
    </location>
</feature>
<feature type="non-terminal residue" evidence="2">
    <location>
        <position position="1"/>
    </location>
</feature>
<feature type="region of interest" description="Disordered" evidence="1">
    <location>
        <begin position="240"/>
        <end position="265"/>
    </location>
</feature>
<dbReference type="EMBL" id="CADCUA010000098">
    <property type="protein sequence ID" value="CAA9305198.1"/>
    <property type="molecule type" value="Genomic_DNA"/>
</dbReference>
<feature type="compositionally biased region" description="Basic and acidic residues" evidence="1">
    <location>
        <begin position="122"/>
        <end position="131"/>
    </location>
</feature>
<feature type="region of interest" description="Disordered" evidence="1">
    <location>
        <begin position="94"/>
        <end position="181"/>
    </location>
</feature>